<accession>E2JDY9</accession>
<proteinExistence type="inferred from homology"/>
<dbReference type="InterPro" id="IPR023796">
    <property type="entry name" value="Serpin_dom"/>
</dbReference>
<feature type="non-terminal residue" evidence="3">
    <location>
        <position position="1"/>
    </location>
</feature>
<evidence type="ECO:0000313" key="3">
    <source>
        <dbReference type="EMBL" id="ADM96062.1"/>
    </source>
</evidence>
<sequence length="331" mass="38828">MDFIEKMLELIRLQVNSTYNTVISPLSILILTRMTSGRTMTSQDVSTLHVICQVFEDSKYAMFNIRNDTMCCLSKSLTTIHHNVLKLKTYCKNRVVYIDFINNPITAITDFNAWIFYKTKKEDYIMLNLADVNYMVKTMIINVMSFWGSWEMSFAKENTCQELFWINKTESVFVDTMVNNIYVSKRVHFDDHVPITVIEIPYKGWNCSMYVIMSESYYHVSDLETRINKKTLETLLNMRYRQVNIYEVHLPRFEAQSSISFILDSADERFIHQGYFKVDETGPLSTVDTKHAKTSVRPVGKILINKSFLYVVKHHYTDTLLLYGRYVSPHS</sequence>
<dbReference type="InterPro" id="IPR042185">
    <property type="entry name" value="Serpin_sf_2"/>
</dbReference>
<dbReference type="EMBL" id="HQ176497">
    <property type="protein sequence ID" value="ADM96062.1"/>
    <property type="molecule type" value="Genomic_DNA"/>
</dbReference>
<dbReference type="InterPro" id="IPR000215">
    <property type="entry name" value="Serpin_fam"/>
</dbReference>
<protein>
    <submittedName>
        <fullName evidence="3">Serpin</fullName>
    </submittedName>
</protein>
<reference evidence="3" key="1">
    <citation type="journal article" date="2010" name="Dis. Aquat. Organ.">
        <title>Development of PCR assays to detect iridovirus infections among captive and wild populations of Missouri River sturgeon.</title>
        <authorList>
            <person name="Kurobe T."/>
            <person name="Kwak K.T."/>
            <person name="MacConnell E."/>
            <person name="McDowell T.S."/>
            <person name="Mardones F.O."/>
            <person name="Hedrick R.P."/>
        </authorList>
    </citation>
    <scope>NUCLEOTIDE SEQUENCE</scope>
</reference>
<dbReference type="GO" id="GO:0005615">
    <property type="term" value="C:extracellular space"/>
    <property type="evidence" value="ECO:0007669"/>
    <property type="project" value="InterPro"/>
</dbReference>
<dbReference type="Pfam" id="PF00079">
    <property type="entry name" value="Serpin"/>
    <property type="match status" value="1"/>
</dbReference>
<dbReference type="PANTHER" id="PTHR11461">
    <property type="entry name" value="SERINE PROTEASE INHIBITOR, SERPIN"/>
    <property type="match status" value="1"/>
</dbReference>
<dbReference type="Gene3D" id="2.30.39.10">
    <property type="entry name" value="Alpha-1-antitrypsin, domain 1"/>
    <property type="match status" value="1"/>
</dbReference>
<dbReference type="SMART" id="SM00093">
    <property type="entry name" value="SERPIN"/>
    <property type="match status" value="1"/>
</dbReference>
<dbReference type="PANTHER" id="PTHR11461:SF211">
    <property type="entry name" value="GH10112P-RELATED"/>
    <property type="match status" value="1"/>
</dbReference>
<dbReference type="SUPFAM" id="SSF56574">
    <property type="entry name" value="Serpins"/>
    <property type="match status" value="1"/>
</dbReference>
<evidence type="ECO:0000259" key="2">
    <source>
        <dbReference type="SMART" id="SM00093"/>
    </source>
</evidence>
<evidence type="ECO:0000256" key="1">
    <source>
        <dbReference type="ARBA" id="ARBA00008009"/>
    </source>
</evidence>
<comment type="similarity">
    <text evidence="1">Belongs to the serpin family. Poxviruses subfamily.</text>
</comment>
<dbReference type="GO" id="GO:0004867">
    <property type="term" value="F:serine-type endopeptidase inhibitor activity"/>
    <property type="evidence" value="ECO:0007669"/>
    <property type="project" value="InterPro"/>
</dbReference>
<dbReference type="PROSITE" id="PS00284">
    <property type="entry name" value="SERPIN"/>
    <property type="match status" value="1"/>
</dbReference>
<dbReference type="InterPro" id="IPR036186">
    <property type="entry name" value="Serpin_sf"/>
</dbReference>
<organism evidence="3">
    <name type="scientific">Missouri River sturgeon iridovirus</name>
    <dbReference type="NCBI Taxonomy" id="884143"/>
    <lineage>
        <taxon>Viruses</taxon>
    </lineage>
</organism>
<dbReference type="InterPro" id="IPR023795">
    <property type="entry name" value="Serpin_CS"/>
</dbReference>
<feature type="domain" description="Serpin" evidence="2">
    <location>
        <begin position="5"/>
        <end position="329"/>
    </location>
</feature>
<name>E2JDY9_9VIRU</name>